<name>A0A9P3QA37_9MYCO</name>
<proteinExistence type="predicted"/>
<dbReference type="InterPro" id="IPR036457">
    <property type="entry name" value="PPM-type-like_dom_sf"/>
</dbReference>
<organism evidence="3 4">
    <name type="scientific">Mycobacterium kiyosense</name>
    <dbReference type="NCBI Taxonomy" id="2871094"/>
    <lineage>
        <taxon>Bacteria</taxon>
        <taxon>Bacillati</taxon>
        <taxon>Actinomycetota</taxon>
        <taxon>Actinomycetes</taxon>
        <taxon>Mycobacteriales</taxon>
        <taxon>Mycobacteriaceae</taxon>
        <taxon>Mycobacterium</taxon>
    </lineage>
</organism>
<dbReference type="AlphaFoldDB" id="A0A9P3QA37"/>
<dbReference type="PANTHER" id="PTHR35801">
    <property type="entry name" value="PHOSPHOSERINE PHOSPHATASE RSBX"/>
    <property type="match status" value="1"/>
</dbReference>
<sequence length="222" mass="23152">MGDPVRSAGRFGPIEWAIASRSRPGEQYCGDQAIAAAIDGDTDSPPNPSPVAALFGVMDGLGHGPDAARAAETAAEALAGARGERLEVLIELCHRVLGGTRGVAMTLARIDFQTGQMSWTGVGNVSAHLVAKTVSGVQSRASARLVGGIVGYRIPETRPAQVVSIRTGDLLVITSDGIADDHLEHLDFAASAKDIVEQILTKHAKETDDAMVLAARHRGITT</sequence>
<dbReference type="Gene3D" id="3.60.40.10">
    <property type="entry name" value="PPM-type phosphatase domain"/>
    <property type="match status" value="1"/>
</dbReference>
<dbReference type="EMBL" id="BRXE01000050">
    <property type="protein sequence ID" value="GLB84451.1"/>
    <property type="molecule type" value="Genomic_DNA"/>
</dbReference>
<dbReference type="Pfam" id="PF07228">
    <property type="entry name" value="SpoIIE"/>
    <property type="match status" value="1"/>
</dbReference>
<dbReference type="InterPro" id="IPR039248">
    <property type="entry name" value="Ptase_RsbX"/>
</dbReference>
<protein>
    <submittedName>
        <fullName evidence="3">Serine phosphatase</fullName>
    </submittedName>
</protein>
<keyword evidence="4" id="KW-1185">Reference proteome</keyword>
<comment type="caution">
    <text evidence="3">The sequence shown here is derived from an EMBL/GenBank/DDBJ whole genome shotgun (WGS) entry which is preliminary data.</text>
</comment>
<feature type="domain" description="PPM-type phosphatase" evidence="1">
    <location>
        <begin position="13"/>
        <end position="217"/>
    </location>
</feature>
<dbReference type="Proteomes" id="UP001165663">
    <property type="component" value="Unassembled WGS sequence"/>
</dbReference>
<dbReference type="SMART" id="SM00331">
    <property type="entry name" value="PP2C_SIG"/>
    <property type="match status" value="1"/>
</dbReference>
<evidence type="ECO:0000313" key="3">
    <source>
        <dbReference type="EMBL" id="GLD31779.1"/>
    </source>
</evidence>
<dbReference type="InterPro" id="IPR001932">
    <property type="entry name" value="PPM-type_phosphatase-like_dom"/>
</dbReference>
<accession>A0A9P3QA37</accession>
<dbReference type="Proteomes" id="UP001064782">
    <property type="component" value="Unassembled WGS sequence"/>
</dbReference>
<dbReference type="SUPFAM" id="SSF81606">
    <property type="entry name" value="PP2C-like"/>
    <property type="match status" value="1"/>
</dbReference>
<reference evidence="3" key="1">
    <citation type="submission" date="2022-08" db="EMBL/GenBank/DDBJ databases">
        <title>Mycobacterium kiyosense sp. nov., scotochromogenic slow-glowing species isolated from respiratory specimens.</title>
        <authorList>
            <person name="Fukano H."/>
            <person name="Kazumi Y."/>
            <person name="Sakagami N."/>
            <person name="Ato M."/>
            <person name="Mitarai S."/>
            <person name="Hoshino Y."/>
        </authorList>
    </citation>
    <scope>NUCLEOTIDE SEQUENCE</scope>
    <source>
        <strain evidence="3">1413</strain>
        <strain evidence="2">SRL2020-028</strain>
    </source>
</reference>
<evidence type="ECO:0000313" key="2">
    <source>
        <dbReference type="EMBL" id="GLB84451.1"/>
    </source>
</evidence>
<evidence type="ECO:0000259" key="1">
    <source>
        <dbReference type="SMART" id="SM00331"/>
    </source>
</evidence>
<evidence type="ECO:0000313" key="4">
    <source>
        <dbReference type="Proteomes" id="UP001064782"/>
    </source>
</evidence>
<dbReference type="PANTHER" id="PTHR35801:SF1">
    <property type="entry name" value="PHOSPHOSERINE PHOSPHATASE RSBX"/>
    <property type="match status" value="1"/>
</dbReference>
<dbReference type="EMBL" id="BRZI01000030">
    <property type="protein sequence ID" value="GLD31779.1"/>
    <property type="molecule type" value="Genomic_DNA"/>
</dbReference>
<gene>
    <name evidence="3" type="ORF">Mkiyose1413_36620</name>
    <name evidence="2" type="ORF">SRL2020028_37070</name>
</gene>